<name>A0A4Q0M326_9SPHI</name>
<dbReference type="EMBL" id="RXOC01000021">
    <property type="protein sequence ID" value="RXF67049.1"/>
    <property type="molecule type" value="Genomic_DNA"/>
</dbReference>
<protein>
    <submittedName>
        <fullName evidence="2">Uncharacterized protein</fullName>
    </submittedName>
</protein>
<dbReference type="RefSeq" id="WP_128771400.1">
    <property type="nucleotide sequence ID" value="NZ_RXOC01000021.1"/>
</dbReference>
<reference evidence="2 3" key="1">
    <citation type="submission" date="2018-12" db="EMBL/GenBank/DDBJ databases">
        <title>The Draft Genome Sequence of the Soil Bacterium Pedobacter tournemirensis R1.</title>
        <authorList>
            <person name="He J."/>
        </authorList>
    </citation>
    <scope>NUCLEOTIDE SEQUENCE [LARGE SCALE GENOMIC DNA]</scope>
    <source>
        <strain evidence="2 3">R1</strain>
    </source>
</reference>
<evidence type="ECO:0000256" key="1">
    <source>
        <dbReference type="SAM" id="MobiDB-lite"/>
    </source>
</evidence>
<organism evidence="2 3">
    <name type="scientific">Arcticibacter tournemirensis</name>
    <dbReference type="NCBI Taxonomy" id="699437"/>
    <lineage>
        <taxon>Bacteria</taxon>
        <taxon>Pseudomonadati</taxon>
        <taxon>Bacteroidota</taxon>
        <taxon>Sphingobacteriia</taxon>
        <taxon>Sphingobacteriales</taxon>
        <taxon>Sphingobacteriaceae</taxon>
        <taxon>Arcticibacter</taxon>
    </lineage>
</organism>
<dbReference type="Proteomes" id="UP000290848">
    <property type="component" value="Unassembled WGS sequence"/>
</dbReference>
<feature type="region of interest" description="Disordered" evidence="1">
    <location>
        <begin position="1"/>
        <end position="40"/>
    </location>
</feature>
<sequence length="60" mass="6768">MKSRVRFAPGSEPLQSGKHSLSDHALSSSRASSRKTEEARERAAVCIEERQTAFRQWGHK</sequence>
<evidence type="ECO:0000313" key="2">
    <source>
        <dbReference type="EMBL" id="RXF67049.1"/>
    </source>
</evidence>
<gene>
    <name evidence="2" type="ORF">EKH83_20825</name>
</gene>
<comment type="caution">
    <text evidence="2">The sequence shown here is derived from an EMBL/GenBank/DDBJ whole genome shotgun (WGS) entry which is preliminary data.</text>
</comment>
<evidence type="ECO:0000313" key="3">
    <source>
        <dbReference type="Proteomes" id="UP000290848"/>
    </source>
</evidence>
<accession>A0A4Q0M326</accession>
<dbReference type="AlphaFoldDB" id="A0A4Q0M326"/>
<proteinExistence type="predicted"/>